<dbReference type="SMART" id="SM00354">
    <property type="entry name" value="HTH_LACI"/>
    <property type="match status" value="1"/>
</dbReference>
<evidence type="ECO:0000259" key="4">
    <source>
        <dbReference type="PROSITE" id="PS50932"/>
    </source>
</evidence>
<sequence length="349" mass="36464">MTTDSISPATLADVARLAGVSKMTASNVINGKPGMSEATRQRVLGAIQQSGYVVNPAARVLAGRRMNLIGVMAPMYNSPYVTELMQGASAAAEDAGMTLAVLTTSGNEALERERGALLRTLADGVLLILPTDDEPQVFRGVVPVVMAGGMGTYGVQSDNRHGGHLAARHLLELGHRRIAHIRGATVTALNREEAAAREQGFLEVLGEAGVSVPAEYLRDGDFSESGGQAAAEALLRLPEPPTAIFAANDSTAFGVLRAAERLGVRVPGDLSLVGFDDVTSSALTTPALTTVRQPLQEMGAAAVRMLLALTRGEPPAEPHLLFPTTLVVRDSTAPPGAATRLPRRARGPT</sequence>
<dbReference type="CDD" id="cd06267">
    <property type="entry name" value="PBP1_LacI_sugar_binding-like"/>
    <property type="match status" value="1"/>
</dbReference>
<evidence type="ECO:0000256" key="1">
    <source>
        <dbReference type="ARBA" id="ARBA00023015"/>
    </source>
</evidence>
<dbReference type="InterPro" id="IPR046335">
    <property type="entry name" value="LacI/GalR-like_sensor"/>
</dbReference>
<evidence type="ECO:0000256" key="3">
    <source>
        <dbReference type="ARBA" id="ARBA00023163"/>
    </source>
</evidence>
<dbReference type="PANTHER" id="PTHR30146">
    <property type="entry name" value="LACI-RELATED TRANSCRIPTIONAL REPRESSOR"/>
    <property type="match status" value="1"/>
</dbReference>
<keyword evidence="1" id="KW-0805">Transcription regulation</keyword>
<proteinExistence type="predicted"/>
<dbReference type="InterPro" id="IPR028082">
    <property type="entry name" value="Peripla_BP_I"/>
</dbReference>
<dbReference type="Pfam" id="PF00356">
    <property type="entry name" value="LacI"/>
    <property type="match status" value="1"/>
</dbReference>
<dbReference type="PANTHER" id="PTHR30146:SF153">
    <property type="entry name" value="LACTOSE OPERON REPRESSOR"/>
    <property type="match status" value="1"/>
</dbReference>
<gene>
    <name evidence="5" type="primary">lacI_2</name>
    <name evidence="5" type="ORF">DAETH_35160</name>
</gene>
<dbReference type="PROSITE" id="PS00356">
    <property type="entry name" value="HTH_LACI_1"/>
    <property type="match status" value="1"/>
</dbReference>
<dbReference type="Gene3D" id="3.40.50.2300">
    <property type="match status" value="2"/>
</dbReference>
<keyword evidence="2" id="KW-0238">DNA-binding</keyword>
<evidence type="ECO:0000313" key="6">
    <source>
        <dbReference type="Proteomes" id="UP001064971"/>
    </source>
</evidence>
<keyword evidence="6" id="KW-1185">Reference proteome</keyword>
<organism evidence="5 6">
    <name type="scientific">Deinococcus aetherius</name>
    <dbReference type="NCBI Taxonomy" id="200252"/>
    <lineage>
        <taxon>Bacteria</taxon>
        <taxon>Thermotogati</taxon>
        <taxon>Deinococcota</taxon>
        <taxon>Deinococci</taxon>
        <taxon>Deinococcales</taxon>
        <taxon>Deinococcaceae</taxon>
        <taxon>Deinococcus</taxon>
    </lineage>
</organism>
<dbReference type="CDD" id="cd01392">
    <property type="entry name" value="HTH_LacI"/>
    <property type="match status" value="1"/>
</dbReference>
<dbReference type="Gene3D" id="1.10.260.40">
    <property type="entry name" value="lambda repressor-like DNA-binding domains"/>
    <property type="match status" value="1"/>
</dbReference>
<dbReference type="SUPFAM" id="SSF47413">
    <property type="entry name" value="lambda repressor-like DNA-binding domains"/>
    <property type="match status" value="1"/>
</dbReference>
<dbReference type="EMBL" id="AP026561">
    <property type="protein sequence ID" value="BDP43547.1"/>
    <property type="molecule type" value="Genomic_DNA"/>
</dbReference>
<accession>A0ABN6RJN0</accession>
<dbReference type="InterPro" id="IPR000843">
    <property type="entry name" value="HTH_LacI"/>
</dbReference>
<dbReference type="SUPFAM" id="SSF53822">
    <property type="entry name" value="Periplasmic binding protein-like I"/>
    <property type="match status" value="1"/>
</dbReference>
<protein>
    <submittedName>
        <fullName evidence="5">LacI family transcriptional regulator</fullName>
    </submittedName>
</protein>
<evidence type="ECO:0000313" key="5">
    <source>
        <dbReference type="EMBL" id="BDP43547.1"/>
    </source>
</evidence>
<dbReference type="InterPro" id="IPR010982">
    <property type="entry name" value="Lambda_DNA-bd_dom_sf"/>
</dbReference>
<name>A0ABN6RJN0_9DEIO</name>
<feature type="domain" description="HTH lacI-type" evidence="4">
    <location>
        <begin position="9"/>
        <end position="63"/>
    </location>
</feature>
<geneLocation type="plasmid" evidence="5 6">
    <name>pDAETH-1</name>
</geneLocation>
<reference evidence="5" key="1">
    <citation type="submission" date="2022-07" db="EMBL/GenBank/DDBJ databases">
        <title>Complete Genome Sequence of the Radioresistant Bacterium Deinococcus aetherius ST0316, Isolated from the Air Dust collected in Lower Stratosphere above Japan.</title>
        <authorList>
            <person name="Satoh K."/>
            <person name="Hagiwara K."/>
            <person name="Katsumata K."/>
            <person name="Kubo A."/>
            <person name="Yokobori S."/>
            <person name="Yamagishi A."/>
            <person name="Oono Y."/>
            <person name="Narumi I."/>
        </authorList>
    </citation>
    <scope>NUCLEOTIDE SEQUENCE</scope>
    <source>
        <strain evidence="5">ST0316</strain>
        <plasmid evidence="5">pDAETH-1</plasmid>
    </source>
</reference>
<dbReference type="PROSITE" id="PS50932">
    <property type="entry name" value="HTH_LACI_2"/>
    <property type="match status" value="1"/>
</dbReference>
<keyword evidence="3" id="KW-0804">Transcription</keyword>
<dbReference type="RefSeq" id="WP_264778023.1">
    <property type="nucleotide sequence ID" value="NZ_AP026561.1"/>
</dbReference>
<dbReference type="Pfam" id="PF13377">
    <property type="entry name" value="Peripla_BP_3"/>
    <property type="match status" value="1"/>
</dbReference>
<keyword evidence="5" id="KW-0614">Plasmid</keyword>
<dbReference type="Proteomes" id="UP001064971">
    <property type="component" value="Plasmid pDAETH-1"/>
</dbReference>
<evidence type="ECO:0000256" key="2">
    <source>
        <dbReference type="ARBA" id="ARBA00023125"/>
    </source>
</evidence>